<organism evidence="9 10">
    <name type="scientific">Exocentrus adspersus</name>
    <dbReference type="NCBI Taxonomy" id="1586481"/>
    <lineage>
        <taxon>Eukaryota</taxon>
        <taxon>Metazoa</taxon>
        <taxon>Ecdysozoa</taxon>
        <taxon>Arthropoda</taxon>
        <taxon>Hexapoda</taxon>
        <taxon>Insecta</taxon>
        <taxon>Pterygota</taxon>
        <taxon>Neoptera</taxon>
        <taxon>Endopterygota</taxon>
        <taxon>Coleoptera</taxon>
        <taxon>Polyphaga</taxon>
        <taxon>Cucujiformia</taxon>
        <taxon>Chrysomeloidea</taxon>
        <taxon>Cerambycidae</taxon>
        <taxon>Lamiinae</taxon>
        <taxon>Acanthocinini</taxon>
        <taxon>Exocentrus</taxon>
    </lineage>
</organism>
<evidence type="ECO:0000256" key="6">
    <source>
        <dbReference type="ARBA" id="ARBA00022801"/>
    </source>
</evidence>
<comment type="caution">
    <text evidence="9">The sequence shown here is derived from an EMBL/GenBank/DDBJ whole genome shotgun (WGS) entry which is preliminary data.</text>
</comment>
<comment type="subcellular location">
    <subcellularLocation>
        <location evidence="2">Nucleus</location>
    </subcellularLocation>
</comment>
<dbReference type="GO" id="GO:0046872">
    <property type="term" value="F:metal ion binding"/>
    <property type="evidence" value="ECO:0007669"/>
    <property type="project" value="UniProtKB-KW"/>
</dbReference>
<sequence length="243" mass="27882">MIKIKQLISKIVPEVCRAVVKTLSKHVKHQMGSVLMFSQFLRNVFTKHGHTVLNTHLSCYPFSLYSAKCQRSLLFEVPQSAAFLRPEVPSTVEEWTEISKHFEEYWNFPHCLGALDGKHILLQAPIQSGSTYYNYKSTFSIVLMALVDADYNFLYVNIGCQRRVSDGGVFNNCQLYKDFERKKINVPAPSNLPGRNQHVPFVFVADEAFALSENIMKPYSGVHPKGSKERIYNYRLSRARRVV</sequence>
<evidence type="ECO:0000313" key="9">
    <source>
        <dbReference type="EMBL" id="KAJ8913932.1"/>
    </source>
</evidence>
<dbReference type="GO" id="GO:0005634">
    <property type="term" value="C:nucleus"/>
    <property type="evidence" value="ECO:0007669"/>
    <property type="project" value="UniProtKB-SubCell"/>
</dbReference>
<name>A0AAV8VIL2_9CUCU</name>
<dbReference type="Pfam" id="PF13359">
    <property type="entry name" value="DDE_Tnp_4"/>
    <property type="match status" value="1"/>
</dbReference>
<evidence type="ECO:0000256" key="2">
    <source>
        <dbReference type="ARBA" id="ARBA00004123"/>
    </source>
</evidence>
<evidence type="ECO:0000313" key="10">
    <source>
        <dbReference type="Proteomes" id="UP001159042"/>
    </source>
</evidence>
<evidence type="ECO:0000256" key="1">
    <source>
        <dbReference type="ARBA" id="ARBA00001968"/>
    </source>
</evidence>
<keyword evidence="10" id="KW-1185">Reference proteome</keyword>
<dbReference type="EMBL" id="JANEYG010000085">
    <property type="protein sequence ID" value="KAJ8913932.1"/>
    <property type="molecule type" value="Genomic_DNA"/>
</dbReference>
<accession>A0AAV8VIL2</accession>
<comment type="similarity">
    <text evidence="3">Belongs to the HARBI1 family.</text>
</comment>
<evidence type="ECO:0000259" key="8">
    <source>
        <dbReference type="Pfam" id="PF13359"/>
    </source>
</evidence>
<evidence type="ECO:0000256" key="3">
    <source>
        <dbReference type="ARBA" id="ARBA00006958"/>
    </source>
</evidence>
<gene>
    <name evidence="9" type="ORF">NQ315_005730</name>
</gene>
<comment type="cofactor">
    <cofactor evidence="1">
        <name>a divalent metal cation</name>
        <dbReference type="ChEBI" id="CHEBI:60240"/>
    </cofactor>
</comment>
<evidence type="ECO:0000256" key="5">
    <source>
        <dbReference type="ARBA" id="ARBA00022723"/>
    </source>
</evidence>
<keyword evidence="4" id="KW-0540">Nuclease</keyword>
<reference evidence="9 10" key="1">
    <citation type="journal article" date="2023" name="Insect Mol. Biol.">
        <title>Genome sequencing provides insights into the evolution of gene families encoding plant cell wall-degrading enzymes in longhorned beetles.</title>
        <authorList>
            <person name="Shin N.R."/>
            <person name="Okamura Y."/>
            <person name="Kirsch R."/>
            <person name="Pauchet Y."/>
        </authorList>
    </citation>
    <scope>NUCLEOTIDE SEQUENCE [LARGE SCALE GENOMIC DNA]</scope>
    <source>
        <strain evidence="9">EAD_L_NR</strain>
    </source>
</reference>
<protein>
    <recommendedName>
        <fullName evidence="8">DDE Tnp4 domain-containing protein</fullName>
    </recommendedName>
</protein>
<proteinExistence type="inferred from homology"/>
<dbReference type="Proteomes" id="UP001159042">
    <property type="component" value="Unassembled WGS sequence"/>
</dbReference>
<dbReference type="PANTHER" id="PTHR22930">
    <property type="match status" value="1"/>
</dbReference>
<keyword evidence="6" id="KW-0378">Hydrolase</keyword>
<evidence type="ECO:0000256" key="7">
    <source>
        <dbReference type="ARBA" id="ARBA00023242"/>
    </source>
</evidence>
<dbReference type="GO" id="GO:0016787">
    <property type="term" value="F:hydrolase activity"/>
    <property type="evidence" value="ECO:0007669"/>
    <property type="project" value="UniProtKB-KW"/>
</dbReference>
<dbReference type="GO" id="GO:0004518">
    <property type="term" value="F:nuclease activity"/>
    <property type="evidence" value="ECO:0007669"/>
    <property type="project" value="UniProtKB-KW"/>
</dbReference>
<feature type="domain" description="DDE Tnp4" evidence="8">
    <location>
        <begin position="115"/>
        <end position="243"/>
    </location>
</feature>
<dbReference type="InterPro" id="IPR045249">
    <property type="entry name" value="HARBI1-like"/>
</dbReference>
<keyword evidence="5" id="KW-0479">Metal-binding</keyword>
<dbReference type="AlphaFoldDB" id="A0AAV8VIL2"/>
<keyword evidence="7" id="KW-0539">Nucleus</keyword>
<evidence type="ECO:0000256" key="4">
    <source>
        <dbReference type="ARBA" id="ARBA00022722"/>
    </source>
</evidence>
<dbReference type="InterPro" id="IPR027806">
    <property type="entry name" value="HARBI1_dom"/>
</dbReference>
<dbReference type="PANTHER" id="PTHR22930:SF258">
    <property type="entry name" value="PROTEIN ALP1-LIKE ISOFORM X1"/>
    <property type="match status" value="1"/>
</dbReference>